<sequence length="306" mass="33076">MPLDVLPSLSLRSEAFPARLTVGRVQAEPRRRVRSRRRRAGRRRAGRSRCGRPGRPARRTRVAVAGIDHVACHPVVPVRPCHGTDRHIHLAKILPNCEEAGRSCPPISGMSVPSELVPPPPGHALDKGRYSCQLRKPVTPLRSPASPPLPGRISSWRARAPFAMVTVAVVDGSAPLGPGACPAVGPKGEVIGGISRGCVEGRLYELAEEALRTGDPGDGRERAVTSAVTKQPSWPWPRFRGDSERERTSATSLSRELTDAQPTKTLSHNCIGYGALREGRNLVAVSERSLFPPGRVVMPHSLRGVR</sequence>
<feature type="region of interest" description="Disordered" evidence="1">
    <location>
        <begin position="214"/>
        <end position="260"/>
    </location>
</feature>
<dbReference type="EMBL" id="CP163443">
    <property type="protein sequence ID" value="XDQ50907.1"/>
    <property type="molecule type" value="Genomic_DNA"/>
</dbReference>
<dbReference type="InterPro" id="IPR003777">
    <property type="entry name" value="XdhC_CoxI"/>
</dbReference>
<feature type="region of interest" description="Disordered" evidence="1">
    <location>
        <begin position="27"/>
        <end position="59"/>
    </location>
</feature>
<accession>A0AB39R4I0</accession>
<evidence type="ECO:0000313" key="3">
    <source>
        <dbReference type="EMBL" id="XDQ50907.1"/>
    </source>
</evidence>
<proteinExistence type="predicted"/>
<name>A0AB39R4I0_9ACTN</name>
<dbReference type="RefSeq" id="WP_369244256.1">
    <property type="nucleotide sequence ID" value="NZ_CP163443.1"/>
</dbReference>
<gene>
    <name evidence="3" type="ORF">AB5J53_03915</name>
</gene>
<evidence type="ECO:0000256" key="1">
    <source>
        <dbReference type="SAM" id="MobiDB-lite"/>
    </source>
</evidence>
<feature type="compositionally biased region" description="Basic and acidic residues" evidence="1">
    <location>
        <begin position="239"/>
        <end position="248"/>
    </location>
</feature>
<reference evidence="3" key="1">
    <citation type="submission" date="2024-07" db="EMBL/GenBank/DDBJ databases">
        <authorList>
            <person name="Yu S.T."/>
        </authorList>
    </citation>
    <scope>NUCLEOTIDE SEQUENCE</scope>
    <source>
        <strain evidence="3">R41</strain>
    </source>
</reference>
<protein>
    <submittedName>
        <fullName evidence="3">XdhC family protein</fullName>
    </submittedName>
</protein>
<dbReference type="AlphaFoldDB" id="A0AB39R4I0"/>
<feature type="compositionally biased region" description="Basic residues" evidence="1">
    <location>
        <begin position="31"/>
        <end position="59"/>
    </location>
</feature>
<feature type="compositionally biased region" description="Polar residues" evidence="1">
    <location>
        <begin position="249"/>
        <end position="260"/>
    </location>
</feature>
<feature type="compositionally biased region" description="Basic and acidic residues" evidence="1">
    <location>
        <begin position="214"/>
        <end position="223"/>
    </location>
</feature>
<dbReference type="Pfam" id="PF02625">
    <property type="entry name" value="XdhC_CoxI"/>
    <property type="match status" value="1"/>
</dbReference>
<feature type="domain" description="XdhC- CoxI" evidence="2">
    <location>
        <begin position="156"/>
        <end position="216"/>
    </location>
</feature>
<organism evidence="3">
    <name type="scientific">Streptomyces sp. R41</name>
    <dbReference type="NCBI Taxonomy" id="3238632"/>
    <lineage>
        <taxon>Bacteria</taxon>
        <taxon>Bacillati</taxon>
        <taxon>Actinomycetota</taxon>
        <taxon>Actinomycetes</taxon>
        <taxon>Kitasatosporales</taxon>
        <taxon>Streptomycetaceae</taxon>
        <taxon>Streptomyces</taxon>
    </lineage>
</organism>
<evidence type="ECO:0000259" key="2">
    <source>
        <dbReference type="Pfam" id="PF02625"/>
    </source>
</evidence>